<evidence type="ECO:0000313" key="2">
    <source>
        <dbReference type="EMBL" id="QHT10893.1"/>
    </source>
</evidence>
<feature type="region of interest" description="Disordered" evidence="1">
    <location>
        <begin position="86"/>
        <end position="169"/>
    </location>
</feature>
<protein>
    <submittedName>
        <fullName evidence="2">Uncharacterized protein</fullName>
    </submittedName>
</protein>
<reference evidence="2" key="1">
    <citation type="journal article" date="2020" name="Nature">
        <title>Giant virus diversity and host interactions through global metagenomics.</title>
        <authorList>
            <person name="Schulz F."/>
            <person name="Roux S."/>
            <person name="Paez-Espino D."/>
            <person name="Jungbluth S."/>
            <person name="Walsh D.A."/>
            <person name="Denef V.J."/>
            <person name="McMahon K.D."/>
            <person name="Konstantinidis K.T."/>
            <person name="Eloe-Fadrosh E.A."/>
            <person name="Kyrpides N.C."/>
            <person name="Woyke T."/>
        </authorList>
    </citation>
    <scope>NUCLEOTIDE SEQUENCE</scope>
    <source>
        <strain evidence="2">GVMAG-M-3300023174-111</strain>
    </source>
</reference>
<proteinExistence type="predicted"/>
<feature type="compositionally biased region" description="Pro residues" evidence="1">
    <location>
        <begin position="89"/>
        <end position="98"/>
    </location>
</feature>
<sequence length="169" mass="18390">MSELYIIQAKVYNDKADVTVKNNTTNAVSTVTIDNGSNTVENAINQMNPALGISNINNDLFANVNYDKNRPFDAFTSGKNLNANLVGPPSYPPPPPPMSNVTPNNLPAPAGAASGLNTSSTATQQPNTLMSSLSSYLPWTSKGGRTRNRNIKTKSNRKNRRKSKKLYRF</sequence>
<feature type="compositionally biased region" description="Basic residues" evidence="1">
    <location>
        <begin position="144"/>
        <end position="169"/>
    </location>
</feature>
<organism evidence="2">
    <name type="scientific">viral metagenome</name>
    <dbReference type="NCBI Taxonomy" id="1070528"/>
    <lineage>
        <taxon>unclassified sequences</taxon>
        <taxon>metagenomes</taxon>
        <taxon>organismal metagenomes</taxon>
    </lineage>
</organism>
<feature type="compositionally biased region" description="Polar residues" evidence="1">
    <location>
        <begin position="115"/>
        <end position="138"/>
    </location>
</feature>
<evidence type="ECO:0000256" key="1">
    <source>
        <dbReference type="SAM" id="MobiDB-lite"/>
    </source>
</evidence>
<accession>A0A6C0D361</accession>
<dbReference type="EMBL" id="MN739530">
    <property type="protein sequence ID" value="QHT10893.1"/>
    <property type="molecule type" value="Genomic_DNA"/>
</dbReference>
<dbReference type="AlphaFoldDB" id="A0A6C0D361"/>
<name>A0A6C0D361_9ZZZZ</name>